<feature type="compositionally biased region" description="Polar residues" evidence="1">
    <location>
        <begin position="218"/>
        <end position="232"/>
    </location>
</feature>
<evidence type="ECO:0000256" key="1">
    <source>
        <dbReference type="SAM" id="MobiDB-lite"/>
    </source>
</evidence>
<dbReference type="EMBL" id="JAZDWU010000003">
    <property type="protein sequence ID" value="KAL0007779.1"/>
    <property type="molecule type" value="Genomic_DNA"/>
</dbReference>
<proteinExistence type="predicted"/>
<feature type="region of interest" description="Disordered" evidence="1">
    <location>
        <begin position="218"/>
        <end position="239"/>
    </location>
</feature>
<feature type="transmembrane region" description="Helical" evidence="2">
    <location>
        <begin position="187"/>
        <end position="205"/>
    </location>
</feature>
<dbReference type="AlphaFoldDB" id="A0AAW2DDT4"/>
<accession>A0AAW2DDT4</accession>
<keyword evidence="2" id="KW-0812">Transmembrane</keyword>
<dbReference type="PANTHER" id="PTHR34115">
    <property type="entry name" value="PROTEIN, PUTATIVE-RELATED"/>
    <property type="match status" value="1"/>
</dbReference>
<evidence type="ECO:0008006" key="5">
    <source>
        <dbReference type="Google" id="ProtNLM"/>
    </source>
</evidence>
<evidence type="ECO:0000256" key="2">
    <source>
        <dbReference type="SAM" id="Phobius"/>
    </source>
</evidence>
<dbReference type="PANTHER" id="PTHR34115:SF17">
    <property type="entry name" value="PROTEIN, PUTATIVE-RELATED"/>
    <property type="match status" value="1"/>
</dbReference>
<feature type="transmembrane region" description="Helical" evidence="2">
    <location>
        <begin position="129"/>
        <end position="149"/>
    </location>
</feature>
<dbReference type="Proteomes" id="UP001459277">
    <property type="component" value="Unassembled WGS sequence"/>
</dbReference>
<reference evidence="3 4" key="1">
    <citation type="submission" date="2024-01" db="EMBL/GenBank/DDBJ databases">
        <title>A telomere-to-telomere, gap-free genome of sweet tea (Lithocarpus litseifolius).</title>
        <authorList>
            <person name="Zhou J."/>
        </authorList>
    </citation>
    <scope>NUCLEOTIDE SEQUENCE [LARGE SCALE GENOMIC DNA]</scope>
    <source>
        <strain evidence="3">Zhou-2022a</strain>
        <tissue evidence="3">Leaf</tissue>
    </source>
</reference>
<sequence>MSMQTMPNQKEFSIGFLWVVHHMTKKQYKYQLFQFYGSKHKRPEHRAESADKPFPFFSPSPSVPNIPEFLAQFRMDSNNLSNLLSDRSKQELRFFKQFVAVFGFSFSFLLALVGLKYQNSDGALFHEHSVIMVLLIIDVCTGTIALAMVTRPNSHNSSQLLVEFMCLICGAFACDLLVLILVPPFGWFMFIICAFGFVCILYSSYPQILKSIWQAPSQTPNGSPMLTPNEAETQMEEMA</sequence>
<feature type="transmembrane region" description="Helical" evidence="2">
    <location>
        <begin position="161"/>
        <end position="181"/>
    </location>
</feature>
<evidence type="ECO:0000313" key="4">
    <source>
        <dbReference type="Proteomes" id="UP001459277"/>
    </source>
</evidence>
<protein>
    <recommendedName>
        <fullName evidence="5">PGG domain-containing protein</fullName>
    </recommendedName>
</protein>
<dbReference type="InterPro" id="IPR053258">
    <property type="entry name" value="Ca-permeable_cation_channel"/>
</dbReference>
<keyword evidence="2" id="KW-0472">Membrane</keyword>
<keyword evidence="2" id="KW-1133">Transmembrane helix</keyword>
<evidence type="ECO:0000313" key="3">
    <source>
        <dbReference type="EMBL" id="KAL0007779.1"/>
    </source>
</evidence>
<name>A0AAW2DDT4_9ROSI</name>
<feature type="transmembrane region" description="Helical" evidence="2">
    <location>
        <begin position="98"/>
        <end position="117"/>
    </location>
</feature>
<organism evidence="3 4">
    <name type="scientific">Lithocarpus litseifolius</name>
    <dbReference type="NCBI Taxonomy" id="425828"/>
    <lineage>
        <taxon>Eukaryota</taxon>
        <taxon>Viridiplantae</taxon>
        <taxon>Streptophyta</taxon>
        <taxon>Embryophyta</taxon>
        <taxon>Tracheophyta</taxon>
        <taxon>Spermatophyta</taxon>
        <taxon>Magnoliopsida</taxon>
        <taxon>eudicotyledons</taxon>
        <taxon>Gunneridae</taxon>
        <taxon>Pentapetalae</taxon>
        <taxon>rosids</taxon>
        <taxon>fabids</taxon>
        <taxon>Fagales</taxon>
        <taxon>Fagaceae</taxon>
        <taxon>Lithocarpus</taxon>
    </lineage>
</organism>
<keyword evidence="4" id="KW-1185">Reference proteome</keyword>
<gene>
    <name evidence="3" type="ORF">SO802_009281</name>
</gene>
<comment type="caution">
    <text evidence="3">The sequence shown here is derived from an EMBL/GenBank/DDBJ whole genome shotgun (WGS) entry which is preliminary data.</text>
</comment>